<feature type="region of interest" description="Disordered" evidence="1">
    <location>
        <begin position="1"/>
        <end position="51"/>
    </location>
</feature>
<gene>
    <name evidence="2" type="ORF">SO802_001991</name>
</gene>
<proteinExistence type="predicted"/>
<protein>
    <submittedName>
        <fullName evidence="2">Uncharacterized protein</fullName>
    </submittedName>
</protein>
<evidence type="ECO:0000313" key="2">
    <source>
        <dbReference type="EMBL" id="KAL0014922.1"/>
    </source>
</evidence>
<dbReference type="Proteomes" id="UP001459277">
    <property type="component" value="Unassembled WGS sequence"/>
</dbReference>
<evidence type="ECO:0000256" key="1">
    <source>
        <dbReference type="SAM" id="MobiDB-lite"/>
    </source>
</evidence>
<sequence length="51" mass="5661">MHPQLNCLKPTNDFSFARTAHTSQRRENQKPSSSSASHSFALSSNRSITKA</sequence>
<organism evidence="2 3">
    <name type="scientific">Lithocarpus litseifolius</name>
    <dbReference type="NCBI Taxonomy" id="425828"/>
    <lineage>
        <taxon>Eukaryota</taxon>
        <taxon>Viridiplantae</taxon>
        <taxon>Streptophyta</taxon>
        <taxon>Embryophyta</taxon>
        <taxon>Tracheophyta</taxon>
        <taxon>Spermatophyta</taxon>
        <taxon>Magnoliopsida</taxon>
        <taxon>eudicotyledons</taxon>
        <taxon>Gunneridae</taxon>
        <taxon>Pentapetalae</taxon>
        <taxon>rosids</taxon>
        <taxon>fabids</taxon>
        <taxon>Fagales</taxon>
        <taxon>Fagaceae</taxon>
        <taxon>Lithocarpus</taxon>
    </lineage>
</organism>
<accession>A0AAW2DWI4</accession>
<comment type="caution">
    <text evidence="2">The sequence shown here is derived from an EMBL/GenBank/DDBJ whole genome shotgun (WGS) entry which is preliminary data.</text>
</comment>
<keyword evidence="3" id="KW-1185">Reference proteome</keyword>
<dbReference type="EMBL" id="JAZDWU010000001">
    <property type="protein sequence ID" value="KAL0014922.1"/>
    <property type="molecule type" value="Genomic_DNA"/>
</dbReference>
<reference evidence="2 3" key="1">
    <citation type="submission" date="2024-01" db="EMBL/GenBank/DDBJ databases">
        <title>A telomere-to-telomere, gap-free genome of sweet tea (Lithocarpus litseifolius).</title>
        <authorList>
            <person name="Zhou J."/>
        </authorList>
    </citation>
    <scope>NUCLEOTIDE SEQUENCE [LARGE SCALE GENOMIC DNA]</scope>
    <source>
        <strain evidence="2">Zhou-2022a</strain>
        <tissue evidence="2">Leaf</tissue>
    </source>
</reference>
<dbReference type="AlphaFoldDB" id="A0AAW2DWI4"/>
<evidence type="ECO:0000313" key="3">
    <source>
        <dbReference type="Proteomes" id="UP001459277"/>
    </source>
</evidence>
<feature type="compositionally biased region" description="Low complexity" evidence="1">
    <location>
        <begin position="32"/>
        <end position="51"/>
    </location>
</feature>
<name>A0AAW2DWI4_9ROSI</name>